<accession>A0AC59ZF99</accession>
<dbReference type="Proteomes" id="UP001162501">
    <property type="component" value="Chromosome 28"/>
</dbReference>
<reference evidence="1" key="2">
    <citation type="submission" date="2025-03" db="EMBL/GenBank/DDBJ databases">
        <authorList>
            <consortium name="ELIXIR-Norway"/>
            <consortium name="Elixir Norway"/>
        </authorList>
    </citation>
    <scope>NUCLEOTIDE SEQUENCE</scope>
</reference>
<sequence>MPGSSPVMLDRNLHQPLETPTAAAGPRAGQEDVSLALGGPQAQGHGLCEKMSASGVSAARRRRRGFAPWVRKIPGERNGHPLQYSCLQNPRDRGAWQATIRGGAKELDRTEQLNNSET</sequence>
<gene>
    <name evidence="1" type="ORF">MRATA1EN22A_LOCUS17825</name>
</gene>
<name>A0AC59ZF99_RANTA</name>
<dbReference type="EMBL" id="OX596112">
    <property type="protein sequence ID" value="CAN0404675.1"/>
    <property type="molecule type" value="Genomic_DNA"/>
</dbReference>
<reference evidence="1" key="1">
    <citation type="submission" date="2023-05" db="EMBL/GenBank/DDBJ databases">
        <authorList>
            <consortium name="ELIXIR-Norway"/>
        </authorList>
    </citation>
    <scope>NUCLEOTIDE SEQUENCE</scope>
</reference>
<evidence type="ECO:0000313" key="2">
    <source>
        <dbReference type="Proteomes" id="UP001162501"/>
    </source>
</evidence>
<evidence type="ECO:0000313" key="1">
    <source>
        <dbReference type="EMBL" id="CAN0404675.1"/>
    </source>
</evidence>
<organism evidence="1 2">
    <name type="scientific">Rangifer tarandus platyrhynchus</name>
    <name type="common">Svalbard reindeer</name>
    <dbReference type="NCBI Taxonomy" id="3082113"/>
    <lineage>
        <taxon>Eukaryota</taxon>
        <taxon>Metazoa</taxon>
        <taxon>Chordata</taxon>
        <taxon>Craniata</taxon>
        <taxon>Vertebrata</taxon>
        <taxon>Euteleostomi</taxon>
        <taxon>Mammalia</taxon>
        <taxon>Eutheria</taxon>
        <taxon>Laurasiatheria</taxon>
        <taxon>Artiodactyla</taxon>
        <taxon>Ruminantia</taxon>
        <taxon>Pecora</taxon>
        <taxon>Cervidae</taxon>
        <taxon>Odocoileinae</taxon>
        <taxon>Rangifer</taxon>
    </lineage>
</organism>
<proteinExistence type="predicted"/>
<protein>
    <submittedName>
        <fullName evidence="1">Uncharacterized protein</fullName>
    </submittedName>
</protein>